<dbReference type="InterPro" id="IPR015947">
    <property type="entry name" value="PUA-like_sf"/>
</dbReference>
<dbReference type="GO" id="GO:0006508">
    <property type="term" value="P:proteolysis"/>
    <property type="evidence" value="ECO:0007669"/>
    <property type="project" value="UniProtKB-KW"/>
</dbReference>
<dbReference type="EMBL" id="CM007648">
    <property type="protein sequence ID" value="ONM26302.1"/>
    <property type="molecule type" value="Genomic_DNA"/>
</dbReference>
<reference evidence="1" key="1">
    <citation type="submission" date="2015-12" db="EMBL/GenBank/DDBJ databases">
        <title>Update maize B73 reference genome by single molecule sequencing technologies.</title>
        <authorList>
            <consortium name="Maize Genome Sequencing Project"/>
            <person name="Ware D."/>
        </authorList>
    </citation>
    <scope>NUCLEOTIDE SEQUENCE [LARGE SCALE GENOMIC DNA]</scope>
    <source>
        <tissue evidence="1">Seedling</tissue>
    </source>
</reference>
<dbReference type="Pfam" id="PF02190">
    <property type="entry name" value="LON_substr_bdg"/>
    <property type="match status" value="1"/>
</dbReference>
<gene>
    <name evidence="1" type="ORF">ZEAMMB73_Zm00001d007202</name>
</gene>
<name>A0A1D6F4S4_MAIZE</name>
<proteinExistence type="predicted"/>
<dbReference type="PANTHER" id="PTHR43718:SF2">
    <property type="entry name" value="LON PROTEASE HOMOLOG, MITOCHONDRIAL"/>
    <property type="match status" value="1"/>
</dbReference>
<dbReference type="FunFam" id="2.30.130.40:FF:000007">
    <property type="entry name" value="Lon protease homolog, mitochondrial"/>
    <property type="match status" value="1"/>
</dbReference>
<evidence type="ECO:0000313" key="1">
    <source>
        <dbReference type="EMBL" id="ONM26302.1"/>
    </source>
</evidence>
<dbReference type="SUPFAM" id="SSF88697">
    <property type="entry name" value="PUA domain-like"/>
    <property type="match status" value="1"/>
</dbReference>
<dbReference type="InterPro" id="IPR027065">
    <property type="entry name" value="Lon_Prtase"/>
</dbReference>
<dbReference type="PROSITE" id="PS51787">
    <property type="entry name" value="LON_N"/>
    <property type="match status" value="1"/>
</dbReference>
<dbReference type="Gene3D" id="2.30.130.40">
    <property type="entry name" value="LON domain-like"/>
    <property type="match status" value="1"/>
</dbReference>
<dbReference type="GO" id="GO:0004252">
    <property type="term" value="F:serine-type endopeptidase activity"/>
    <property type="evidence" value="ECO:0007669"/>
    <property type="project" value="InterPro"/>
</dbReference>
<keyword evidence="1" id="KW-0378">Hydrolase</keyword>
<dbReference type="GO" id="GO:0005524">
    <property type="term" value="F:ATP binding"/>
    <property type="evidence" value="ECO:0007669"/>
    <property type="project" value="InterPro"/>
</dbReference>
<dbReference type="InterPro" id="IPR046336">
    <property type="entry name" value="Lon_prtase_N_sf"/>
</dbReference>
<organism evidence="1">
    <name type="scientific">Zea mays</name>
    <name type="common">Maize</name>
    <dbReference type="NCBI Taxonomy" id="4577"/>
    <lineage>
        <taxon>Eukaryota</taxon>
        <taxon>Viridiplantae</taxon>
        <taxon>Streptophyta</taxon>
        <taxon>Embryophyta</taxon>
        <taxon>Tracheophyta</taxon>
        <taxon>Spermatophyta</taxon>
        <taxon>Magnoliopsida</taxon>
        <taxon>Liliopsida</taxon>
        <taxon>Poales</taxon>
        <taxon>Poaceae</taxon>
        <taxon>PACMAD clade</taxon>
        <taxon>Panicoideae</taxon>
        <taxon>Andropogonodae</taxon>
        <taxon>Andropogoneae</taxon>
        <taxon>Tripsacinae</taxon>
        <taxon>Zea</taxon>
    </lineage>
</organism>
<dbReference type="AlphaFoldDB" id="A0A1D6F4S4"/>
<dbReference type="PANTHER" id="PTHR43718">
    <property type="entry name" value="LON PROTEASE"/>
    <property type="match status" value="1"/>
</dbReference>
<protein>
    <submittedName>
        <fullName evidence="1">Lon protease homolog 2 peroxisomal</fullName>
    </submittedName>
</protein>
<accession>A0A1D6F4S4</accession>
<sequence length="249" mass="26834">MLRAAAAAAAIFPARVAAAPAAAAAEELRYPLLRVIGTLRGSRGSVLLGRRVRFCSNSSASDSEVAAADAEANAEDATVAEEEAGSKASSAIVPTSTNIDDCLSVIALPLPHRPLFPGFYMPIYVKDQKLLQALIENRKRSAPYAGAFLVKDEEGTDPNIVTGSDSEKSIGDLKGKDLLKRLHEVGTLAQITSIQGDQVVLLGHRRLQITEMVRYFRLHVIQLLWVQVDLFNCFTKVPKNAGRRGSTHS</sequence>
<dbReference type="GO" id="GO:0030163">
    <property type="term" value="P:protein catabolic process"/>
    <property type="evidence" value="ECO:0007669"/>
    <property type="project" value="InterPro"/>
</dbReference>
<keyword evidence="1" id="KW-0645">Protease</keyword>
<dbReference type="GO" id="GO:0004176">
    <property type="term" value="F:ATP-dependent peptidase activity"/>
    <property type="evidence" value="ECO:0007669"/>
    <property type="project" value="InterPro"/>
</dbReference>
<dbReference type="InterPro" id="IPR003111">
    <property type="entry name" value="Lon_prtase_N"/>
</dbReference>